<evidence type="ECO:0000256" key="2">
    <source>
        <dbReference type="ARBA" id="ARBA00022654"/>
    </source>
</evidence>
<keyword evidence="7 8" id="KW-0472">Membrane</keyword>
<evidence type="ECO:0000313" key="10">
    <source>
        <dbReference type="Proteomes" id="UP000473885"/>
    </source>
</evidence>
<keyword evidence="4 8" id="KW-0812">Transmembrane</keyword>
<keyword evidence="2" id="KW-0673">Quorum sensing</keyword>
<dbReference type="InterPro" id="IPR006741">
    <property type="entry name" value="AgrB"/>
</dbReference>
<feature type="transmembrane region" description="Helical" evidence="8">
    <location>
        <begin position="55"/>
        <end position="72"/>
    </location>
</feature>
<evidence type="ECO:0000256" key="8">
    <source>
        <dbReference type="SAM" id="Phobius"/>
    </source>
</evidence>
<feature type="transmembrane region" description="Helical" evidence="8">
    <location>
        <begin position="151"/>
        <end position="171"/>
    </location>
</feature>
<dbReference type="GO" id="GO:0008233">
    <property type="term" value="F:peptidase activity"/>
    <property type="evidence" value="ECO:0007669"/>
    <property type="project" value="UniProtKB-KW"/>
</dbReference>
<keyword evidence="10" id="KW-1185">Reference proteome</keyword>
<evidence type="ECO:0000313" key="9">
    <source>
        <dbReference type="EMBL" id="NEZ47139.1"/>
    </source>
</evidence>
<gene>
    <name evidence="9" type="ORF">FDF74_07945</name>
</gene>
<dbReference type="AlphaFoldDB" id="A0A6M0RC26"/>
<evidence type="ECO:0000256" key="1">
    <source>
        <dbReference type="ARBA" id="ARBA00022475"/>
    </source>
</evidence>
<dbReference type="RefSeq" id="WP_163249237.1">
    <property type="nucleotide sequence ID" value="NZ_SXDP01000005.1"/>
</dbReference>
<organism evidence="9 10">
    <name type="scientific">Clostridium niameyense</name>
    <dbReference type="NCBI Taxonomy" id="1622073"/>
    <lineage>
        <taxon>Bacteria</taxon>
        <taxon>Bacillati</taxon>
        <taxon>Bacillota</taxon>
        <taxon>Clostridia</taxon>
        <taxon>Eubacteriales</taxon>
        <taxon>Clostridiaceae</taxon>
        <taxon>Clostridium</taxon>
    </lineage>
</organism>
<reference evidence="9 10" key="1">
    <citation type="submission" date="2019-04" db="EMBL/GenBank/DDBJ databases">
        <title>Genome sequencing of Clostridium botulinum Groups I-IV and Clostridium butyricum.</title>
        <authorList>
            <person name="Brunt J."/>
            <person name="Van Vliet A.H.M."/>
            <person name="Stringer S.C."/>
            <person name="Carter A.T."/>
            <person name="Peck M.W."/>
        </authorList>
    </citation>
    <scope>NUCLEOTIDE SEQUENCE [LARGE SCALE GENOMIC DNA]</scope>
    <source>
        <strain evidence="9 10">IFR 18/094</strain>
    </source>
</reference>
<keyword evidence="6 8" id="KW-1133">Transmembrane helix</keyword>
<feature type="transmembrane region" description="Helical" evidence="8">
    <location>
        <begin position="108"/>
        <end position="130"/>
    </location>
</feature>
<dbReference type="GO" id="GO:0006508">
    <property type="term" value="P:proteolysis"/>
    <property type="evidence" value="ECO:0007669"/>
    <property type="project" value="UniProtKB-KW"/>
</dbReference>
<feature type="transmembrane region" description="Helical" evidence="8">
    <location>
        <begin position="177"/>
        <end position="196"/>
    </location>
</feature>
<evidence type="ECO:0000256" key="6">
    <source>
        <dbReference type="ARBA" id="ARBA00022989"/>
    </source>
</evidence>
<accession>A0A6M0RC26</accession>
<evidence type="ECO:0000256" key="5">
    <source>
        <dbReference type="ARBA" id="ARBA00022801"/>
    </source>
</evidence>
<keyword evidence="5" id="KW-0378">Hydrolase</keyword>
<dbReference type="GO" id="GO:0016020">
    <property type="term" value="C:membrane"/>
    <property type="evidence" value="ECO:0007669"/>
    <property type="project" value="InterPro"/>
</dbReference>
<feature type="transmembrane region" description="Helical" evidence="8">
    <location>
        <begin position="84"/>
        <end position="102"/>
    </location>
</feature>
<dbReference type="GO" id="GO:0009372">
    <property type="term" value="P:quorum sensing"/>
    <property type="evidence" value="ECO:0007669"/>
    <property type="project" value="UniProtKB-KW"/>
</dbReference>
<evidence type="ECO:0000256" key="7">
    <source>
        <dbReference type="ARBA" id="ARBA00023136"/>
    </source>
</evidence>
<sequence>MYLIEVISDKVGNKITESLKLDEDSKEVIIYGTFVLIHTLSCILSIIIFGAIFNVFLESIIICICVSLLRKYSGGVHADSPGRCLVIGTVIIVGLAIIIKKIFCNFSYVFICTASLISLILCFYLVNKYAPVDSIQKPIEDVHQKEKFKRYSKVIISVSTLIVLILLGIYYKSKNNFILNFINCIYMGLLWQSFTLTSKGYIFVKKFDKLLEKVIKI</sequence>
<keyword evidence="3" id="KW-0645">Protease</keyword>
<comment type="caution">
    <text evidence="9">The sequence shown here is derived from an EMBL/GenBank/DDBJ whole genome shotgun (WGS) entry which is preliminary data.</text>
</comment>
<keyword evidence="1" id="KW-1003">Cell membrane</keyword>
<name>A0A6M0RC26_9CLOT</name>
<proteinExistence type="predicted"/>
<dbReference type="EMBL" id="SXDP01000005">
    <property type="protein sequence ID" value="NEZ47139.1"/>
    <property type="molecule type" value="Genomic_DNA"/>
</dbReference>
<dbReference type="Proteomes" id="UP000473885">
    <property type="component" value="Unassembled WGS sequence"/>
</dbReference>
<evidence type="ECO:0000256" key="4">
    <source>
        <dbReference type="ARBA" id="ARBA00022692"/>
    </source>
</evidence>
<dbReference type="Pfam" id="PF04647">
    <property type="entry name" value="AgrB"/>
    <property type="match status" value="1"/>
</dbReference>
<protein>
    <submittedName>
        <fullName evidence="9">Accessory regulator AgrB</fullName>
    </submittedName>
</protein>
<evidence type="ECO:0000256" key="3">
    <source>
        <dbReference type="ARBA" id="ARBA00022670"/>
    </source>
</evidence>
<dbReference type="SMART" id="SM00793">
    <property type="entry name" value="AgrB"/>
    <property type="match status" value="1"/>
</dbReference>